<dbReference type="PANTHER" id="PTHR39614">
    <property type="entry name" value="INTEGRAL MEMBRANE PROTEIN"/>
    <property type="match status" value="1"/>
</dbReference>
<accession>A0A6A6SRE8</accession>
<feature type="transmembrane region" description="Helical" evidence="1">
    <location>
        <begin position="127"/>
        <end position="150"/>
    </location>
</feature>
<feature type="transmembrane region" description="Helical" evidence="1">
    <location>
        <begin position="174"/>
        <end position="195"/>
    </location>
</feature>
<dbReference type="InterPro" id="IPR049326">
    <property type="entry name" value="Rhodopsin_dom_fungi"/>
</dbReference>
<evidence type="ECO:0000256" key="1">
    <source>
        <dbReference type="SAM" id="Phobius"/>
    </source>
</evidence>
<feature type="transmembrane region" description="Helical" evidence="1">
    <location>
        <begin position="17"/>
        <end position="40"/>
    </location>
</feature>
<proteinExistence type="predicted"/>
<evidence type="ECO:0000259" key="2">
    <source>
        <dbReference type="Pfam" id="PF20684"/>
    </source>
</evidence>
<reference evidence="3" key="1">
    <citation type="journal article" date="2020" name="Stud. Mycol.">
        <title>101 Dothideomycetes genomes: a test case for predicting lifestyles and emergence of pathogens.</title>
        <authorList>
            <person name="Haridas S."/>
            <person name="Albert R."/>
            <person name="Binder M."/>
            <person name="Bloem J."/>
            <person name="Labutti K."/>
            <person name="Salamov A."/>
            <person name="Andreopoulos B."/>
            <person name="Baker S."/>
            <person name="Barry K."/>
            <person name="Bills G."/>
            <person name="Bluhm B."/>
            <person name="Cannon C."/>
            <person name="Castanera R."/>
            <person name="Culley D."/>
            <person name="Daum C."/>
            <person name="Ezra D."/>
            <person name="Gonzalez J."/>
            <person name="Henrissat B."/>
            <person name="Kuo A."/>
            <person name="Liang C."/>
            <person name="Lipzen A."/>
            <person name="Lutzoni F."/>
            <person name="Magnuson J."/>
            <person name="Mondo S."/>
            <person name="Nolan M."/>
            <person name="Ohm R."/>
            <person name="Pangilinan J."/>
            <person name="Park H.-J."/>
            <person name="Ramirez L."/>
            <person name="Alfaro M."/>
            <person name="Sun H."/>
            <person name="Tritt A."/>
            <person name="Yoshinaga Y."/>
            <person name="Zwiers L.-H."/>
            <person name="Turgeon B."/>
            <person name="Goodwin S."/>
            <person name="Spatafora J."/>
            <person name="Crous P."/>
            <person name="Grigoriev I."/>
        </authorList>
    </citation>
    <scope>NUCLEOTIDE SEQUENCE</scope>
    <source>
        <strain evidence="3">CBS 122681</strain>
    </source>
</reference>
<feature type="domain" description="Rhodopsin" evidence="2">
    <location>
        <begin position="36"/>
        <end position="268"/>
    </location>
</feature>
<gene>
    <name evidence="3" type="ORF">K491DRAFT_155473</name>
</gene>
<keyword evidence="4" id="KW-1185">Reference proteome</keyword>
<organism evidence="3 4">
    <name type="scientific">Lophiostoma macrostomum CBS 122681</name>
    <dbReference type="NCBI Taxonomy" id="1314788"/>
    <lineage>
        <taxon>Eukaryota</taxon>
        <taxon>Fungi</taxon>
        <taxon>Dikarya</taxon>
        <taxon>Ascomycota</taxon>
        <taxon>Pezizomycotina</taxon>
        <taxon>Dothideomycetes</taxon>
        <taxon>Pleosporomycetidae</taxon>
        <taxon>Pleosporales</taxon>
        <taxon>Lophiostomataceae</taxon>
        <taxon>Lophiostoma</taxon>
    </lineage>
</organism>
<keyword evidence="1" id="KW-0472">Membrane</keyword>
<dbReference type="OrthoDB" id="3918601at2759"/>
<protein>
    <recommendedName>
        <fullName evidence="2">Rhodopsin domain-containing protein</fullName>
    </recommendedName>
</protein>
<feature type="transmembrane region" description="Helical" evidence="1">
    <location>
        <begin position="207"/>
        <end position="229"/>
    </location>
</feature>
<feature type="transmembrane region" description="Helical" evidence="1">
    <location>
        <begin position="100"/>
        <end position="120"/>
    </location>
</feature>
<dbReference type="EMBL" id="MU004467">
    <property type="protein sequence ID" value="KAF2650112.1"/>
    <property type="molecule type" value="Genomic_DNA"/>
</dbReference>
<keyword evidence="1" id="KW-0812">Transmembrane</keyword>
<sequence length="402" mass="43866">MSVTAAPYVISENDKRGLVVVITATTLSFVWTCWSIRIWLRYNTREWRPDDYFLAAATVLDTIQSSLIFRVVDEGLGRSQESVTVQDLRQIGKHDLATQLLYVVTLLLSKYAVLSLYLRLSPQKGHAIATWTTIALSSVWAVTAVALIAAPCSSIQFWPEGSKGCSDLLTKWEAIGTFDIVTEVAIFLIAVYLVVGLHMGTRSKMLVVAAFSARLPVIAAAIARLVYLLQTLIAEDRTLASAYYVVSTQWQLGYAIMSCTITGLGPFLRPFSKSTTSYRHSSYAPNSSTHSGDHATAVSYQLSSLKAHKVSVTAYDINQLELTSRRCSIDAALPDSNVSASPAKSLKLRPDITAYGVDTACSGGNTMAGDDEDVASNASGESRRWIITKKTELRVETGRAKD</sequence>
<feature type="transmembrane region" description="Helical" evidence="1">
    <location>
        <begin position="249"/>
        <end position="268"/>
    </location>
</feature>
<dbReference type="PANTHER" id="PTHR39614:SF2">
    <property type="entry name" value="INTEGRAL MEMBRANE PROTEIN"/>
    <property type="match status" value="1"/>
</dbReference>
<evidence type="ECO:0000313" key="3">
    <source>
        <dbReference type="EMBL" id="KAF2650112.1"/>
    </source>
</evidence>
<keyword evidence="1" id="KW-1133">Transmembrane helix</keyword>
<dbReference type="AlphaFoldDB" id="A0A6A6SRE8"/>
<evidence type="ECO:0000313" key="4">
    <source>
        <dbReference type="Proteomes" id="UP000799324"/>
    </source>
</evidence>
<dbReference type="Proteomes" id="UP000799324">
    <property type="component" value="Unassembled WGS sequence"/>
</dbReference>
<name>A0A6A6SRE8_9PLEO</name>
<dbReference type="Pfam" id="PF20684">
    <property type="entry name" value="Fung_rhodopsin"/>
    <property type="match status" value="1"/>
</dbReference>